<keyword evidence="1" id="KW-0812">Transmembrane</keyword>
<dbReference type="OrthoDB" id="8240445at2"/>
<evidence type="ECO:0000256" key="1">
    <source>
        <dbReference type="SAM" id="Phobius"/>
    </source>
</evidence>
<dbReference type="EMBL" id="LNCU01000116">
    <property type="protein sequence ID" value="KWV46527.1"/>
    <property type="molecule type" value="Genomic_DNA"/>
</dbReference>
<evidence type="ECO:0000313" key="2">
    <source>
        <dbReference type="EMBL" id="KWV46527.1"/>
    </source>
</evidence>
<organism evidence="2 3">
    <name type="scientific">Bradyrhizobium macuxiense</name>
    <dbReference type="NCBI Taxonomy" id="1755647"/>
    <lineage>
        <taxon>Bacteria</taxon>
        <taxon>Pseudomonadati</taxon>
        <taxon>Pseudomonadota</taxon>
        <taxon>Alphaproteobacteria</taxon>
        <taxon>Hyphomicrobiales</taxon>
        <taxon>Nitrobacteraceae</taxon>
        <taxon>Bradyrhizobium</taxon>
    </lineage>
</organism>
<name>A0A109JCS4_9BRAD</name>
<dbReference type="Proteomes" id="UP000057737">
    <property type="component" value="Unassembled WGS sequence"/>
</dbReference>
<dbReference type="AlphaFoldDB" id="A0A109JCS4"/>
<sequence>MIGLAILFAAVGLGFLAGYGTRGAVSRRRRAEVLAYATYFERPHDAQIGTDAGRPSADQPRTSVMMRALASLADGVSFAVALDFALALLVILLLSSLLQR</sequence>
<keyword evidence="1" id="KW-0472">Membrane</keyword>
<gene>
    <name evidence="2" type="ORF">AS156_01700</name>
</gene>
<proteinExistence type="predicted"/>
<evidence type="ECO:0000313" key="3">
    <source>
        <dbReference type="Proteomes" id="UP000057737"/>
    </source>
</evidence>
<keyword evidence="1" id="KW-1133">Transmembrane helix</keyword>
<reference evidence="2 3" key="1">
    <citation type="submission" date="2015-11" db="EMBL/GenBank/DDBJ databases">
        <title>Draft Genome Sequence of the Strain BR 10303 (Bradyrhizobium sp.) isolated from nodules of Centrolobium paraense.</title>
        <authorList>
            <person name="Zelli J.E."/>
            <person name="Simoes-Araujo J.L."/>
            <person name="Barauna A.C."/>
            <person name="Silva K."/>
        </authorList>
    </citation>
    <scope>NUCLEOTIDE SEQUENCE [LARGE SCALE GENOMIC DNA]</scope>
    <source>
        <strain evidence="2 3">BR 10303</strain>
    </source>
</reference>
<feature type="transmembrane region" description="Helical" evidence="1">
    <location>
        <begin position="75"/>
        <end position="98"/>
    </location>
</feature>
<comment type="caution">
    <text evidence="2">The sequence shown here is derived from an EMBL/GenBank/DDBJ whole genome shotgun (WGS) entry which is preliminary data.</text>
</comment>
<protein>
    <submittedName>
        <fullName evidence="2">Uncharacterized protein</fullName>
    </submittedName>
</protein>
<dbReference type="RefSeq" id="WP_066514265.1">
    <property type="nucleotide sequence ID" value="NZ_LNCU01000116.1"/>
</dbReference>
<keyword evidence="3" id="KW-1185">Reference proteome</keyword>
<accession>A0A109JCS4</accession>